<dbReference type="OrthoDB" id="7063737at2"/>
<organism evidence="1 2">
    <name type="scientific">Maledivibacter halophilus</name>
    <dbReference type="NCBI Taxonomy" id="36842"/>
    <lineage>
        <taxon>Bacteria</taxon>
        <taxon>Bacillati</taxon>
        <taxon>Bacillota</taxon>
        <taxon>Clostridia</taxon>
        <taxon>Peptostreptococcales</taxon>
        <taxon>Caminicellaceae</taxon>
        <taxon>Maledivibacter</taxon>
    </lineage>
</organism>
<protein>
    <submittedName>
        <fullName evidence="1">Uncharacterized protein</fullName>
    </submittedName>
</protein>
<dbReference type="Proteomes" id="UP000190285">
    <property type="component" value="Unassembled WGS sequence"/>
</dbReference>
<dbReference type="STRING" id="36842.SAMN02194393_03134"/>
<proteinExistence type="predicted"/>
<dbReference type="AlphaFoldDB" id="A0A1T5LNF7"/>
<sequence>MAPDLYLFPIVFNYRQYLELALKNICYQNLSKDDYQDFIRKSSHNLLKIWTQSKKFLSRNFKNKDLDFISEVILFFNNLDKNSFNFRYPEDKKMNPSIPNNLVINLKNLKTTLDELDDLIYFTYGS</sequence>
<dbReference type="EMBL" id="FUZT01000007">
    <property type="protein sequence ID" value="SKC77441.1"/>
    <property type="molecule type" value="Genomic_DNA"/>
</dbReference>
<evidence type="ECO:0000313" key="1">
    <source>
        <dbReference type="EMBL" id="SKC77441.1"/>
    </source>
</evidence>
<keyword evidence="2" id="KW-1185">Reference proteome</keyword>
<name>A0A1T5LNF7_9FIRM</name>
<gene>
    <name evidence="1" type="ORF">SAMN02194393_03134</name>
</gene>
<evidence type="ECO:0000313" key="2">
    <source>
        <dbReference type="Proteomes" id="UP000190285"/>
    </source>
</evidence>
<dbReference type="RefSeq" id="WP_079492838.1">
    <property type="nucleotide sequence ID" value="NZ_FUZT01000007.1"/>
</dbReference>
<dbReference type="Gene3D" id="1.20.120.330">
    <property type="entry name" value="Nucleotidyltransferases domain 2"/>
    <property type="match status" value="1"/>
</dbReference>
<accession>A0A1T5LNF7</accession>
<reference evidence="1 2" key="1">
    <citation type="submission" date="2017-02" db="EMBL/GenBank/DDBJ databases">
        <authorList>
            <person name="Peterson S.W."/>
        </authorList>
    </citation>
    <scope>NUCLEOTIDE SEQUENCE [LARGE SCALE GENOMIC DNA]</scope>
    <source>
        <strain evidence="1 2">M1</strain>
    </source>
</reference>